<gene>
    <name evidence="1" type="ORF">RMCT_1594</name>
</gene>
<accession>A0A100XDR3</accession>
<dbReference type="EMBL" id="BCTB01000009">
    <property type="protein sequence ID" value="GAT14624.1"/>
    <property type="molecule type" value="Genomic_DNA"/>
</dbReference>
<proteinExistence type="predicted"/>
<protein>
    <submittedName>
        <fullName evidence="1">Uncharacterized protein</fullName>
    </submittedName>
</protein>
<evidence type="ECO:0000313" key="2">
    <source>
        <dbReference type="Proteomes" id="UP000069654"/>
    </source>
</evidence>
<dbReference type="OrthoDB" id="4733409at2"/>
<organism evidence="1 2">
    <name type="scientific">Mycolicibacterium thermoresistibile</name>
    <name type="common">Mycobacterium thermoresistibile</name>
    <dbReference type="NCBI Taxonomy" id="1797"/>
    <lineage>
        <taxon>Bacteria</taxon>
        <taxon>Bacillati</taxon>
        <taxon>Actinomycetota</taxon>
        <taxon>Actinomycetes</taxon>
        <taxon>Mycobacteriales</taxon>
        <taxon>Mycobacteriaceae</taxon>
        <taxon>Mycolicibacterium</taxon>
    </lineage>
</organism>
<evidence type="ECO:0000313" key="1">
    <source>
        <dbReference type="EMBL" id="GAT14624.1"/>
    </source>
</evidence>
<comment type="caution">
    <text evidence="1">The sequence shown here is derived from an EMBL/GenBank/DDBJ whole genome shotgun (WGS) entry which is preliminary data.</text>
</comment>
<name>A0A100XDR3_MYCTH</name>
<dbReference type="Proteomes" id="UP000069654">
    <property type="component" value="Unassembled WGS sequence"/>
</dbReference>
<dbReference type="RefSeq" id="WP_003925381.1">
    <property type="nucleotide sequence ID" value="NZ_BCTB01000009.1"/>
</dbReference>
<dbReference type="AlphaFoldDB" id="A0A100XDR3"/>
<reference evidence="2" key="2">
    <citation type="submission" date="2016-02" db="EMBL/GenBank/DDBJ databases">
        <title>Draft genome sequence of five rapidly growing Mycobacterium species.</title>
        <authorList>
            <person name="Katahira K."/>
            <person name="Gotou Y."/>
            <person name="Iida K."/>
            <person name="Ogura Y."/>
            <person name="Hayashi T."/>
        </authorList>
    </citation>
    <scope>NUCLEOTIDE SEQUENCE [LARGE SCALE GENOMIC DNA]</scope>
    <source>
        <strain evidence="2">JCM6362</strain>
    </source>
</reference>
<dbReference type="OMA" id="EECEHFW"/>
<dbReference type="STRING" id="1797.RMCT_1594"/>
<reference evidence="1 2" key="1">
    <citation type="journal article" date="2016" name="Genome Announc.">
        <title>Draft Genome Sequences of Five Rapidly Growing Mycobacterium Species, M. thermoresistibile, M. fortuitum subsp. acetamidolyticum, M. canariasense, M. brisbanense, and M. novocastrense.</title>
        <authorList>
            <person name="Katahira K."/>
            <person name="Ogura Y."/>
            <person name="Gotoh Y."/>
            <person name="Hayashi T."/>
        </authorList>
    </citation>
    <scope>NUCLEOTIDE SEQUENCE [LARGE SCALE GENOMIC DNA]</scope>
    <source>
        <strain evidence="1 2">JCM6362</strain>
    </source>
</reference>
<sequence>MRNAPRSRTGERPAPDDSYRLDVYTTSIREAVVHAGGLLIDRAMAGWTVTILTEPGDDAELVARILGCQVAERGAIPDPDRPLPYGIAVTSALYDADTRLRKRVAARFGQTVGETDVIGVDPEGEHDPRLHIVSHRLSHAAVVFKARALAAVGLAGSPVGGTEQLMRATAAETVVSDPELPVSAQRG</sequence>